<evidence type="ECO:0000313" key="14">
    <source>
        <dbReference type="Proteomes" id="UP000818029"/>
    </source>
</evidence>
<comment type="function">
    <text evidence="2">Catalyzes the first step of the osmoprotectant glycine betaine synthesis.</text>
</comment>
<dbReference type="SUPFAM" id="SSF47616">
    <property type="entry name" value="GST C-terminal domain-like"/>
    <property type="match status" value="1"/>
</dbReference>
<name>A0ABM3BW22_GOSHI</name>
<dbReference type="SFLD" id="SFLDS00019">
    <property type="entry name" value="Glutathione_Transferase_(cytos"/>
    <property type="match status" value="1"/>
</dbReference>
<sequence length="358" mass="41459">MAEEVVLLDFWPSMFGIRSRIALAEKGIKYEYKEEDLWNKSALLLQTKPVHKKIPVLIHNGKLVCESLIQVQYIDEVWHDKAPLLPSDPYQKATARFWADYVDKKDFGLVPIKVATWGPFVLLNMDNEILQKDNIDTDNVTSEWLGSSSELFSLNGVDTTLTYVCRREYIIECNWKDDKAFIERSLADSEKVQENTQMEDIRLCEGVQKGIESPAYSTGRYAPNVEKAMHHFHCLLYDNLINFFCLLNAFLNCCLASIGTAQGTPTPMFQFSSHSYWIPACKWHNTSPLYLLSSSYDGKVMLWDLRTAEKSTTLDCCPRTICRRHIMTSSYLYECLWEALQQRIRMILINMQLRPYVL</sequence>
<proteinExistence type="inferred from homology"/>
<evidence type="ECO:0000256" key="5">
    <source>
        <dbReference type="ARBA" id="ARBA00010848"/>
    </source>
</evidence>
<feature type="repeat" description="WD" evidence="12">
    <location>
        <begin position="271"/>
        <end position="313"/>
    </location>
</feature>
<evidence type="ECO:0000256" key="8">
    <source>
        <dbReference type="ARBA" id="ARBA00022574"/>
    </source>
</evidence>
<dbReference type="InterPro" id="IPR036282">
    <property type="entry name" value="Glutathione-S-Trfase_C_sf"/>
</dbReference>
<dbReference type="SUPFAM" id="SSF52833">
    <property type="entry name" value="Thioredoxin-like"/>
    <property type="match status" value="1"/>
</dbReference>
<comment type="cofactor">
    <cofactor evidence="1">
        <name>Fe cation</name>
        <dbReference type="ChEBI" id="CHEBI:24875"/>
    </cofactor>
</comment>
<keyword evidence="8 12" id="KW-0853">WD repeat</keyword>
<dbReference type="PROSITE" id="PS50294">
    <property type="entry name" value="WD_REPEATS_REGION"/>
    <property type="match status" value="1"/>
</dbReference>
<dbReference type="Pfam" id="PF00848">
    <property type="entry name" value="Ring_hydroxyl_A"/>
    <property type="match status" value="1"/>
</dbReference>
<comment type="subcellular location">
    <subcellularLocation>
        <location evidence="3">Plastid</location>
        <location evidence="3">Chloroplast stroma</location>
    </subcellularLocation>
</comment>
<reference evidence="15" key="2">
    <citation type="submission" date="2025-08" db="UniProtKB">
        <authorList>
            <consortium name="RefSeq"/>
        </authorList>
    </citation>
    <scope>IDENTIFICATION</scope>
</reference>
<gene>
    <name evidence="15" type="primary">LOC107951084</name>
</gene>
<evidence type="ECO:0000256" key="2">
    <source>
        <dbReference type="ARBA" id="ARBA00002149"/>
    </source>
</evidence>
<dbReference type="RefSeq" id="XP_040971242.1">
    <property type="nucleotide sequence ID" value="XM_041115308.1"/>
</dbReference>
<comment type="catalytic activity">
    <reaction evidence="11">
        <text>choline + 2 reduced [2Fe-2S]-[ferredoxin] + O2 + 2 H(+) = betaine aldehyde hydrate + 2 oxidized [2Fe-2S]-[ferredoxin] + H2O</text>
        <dbReference type="Rhea" id="RHEA:17769"/>
        <dbReference type="Rhea" id="RHEA-COMP:10000"/>
        <dbReference type="Rhea" id="RHEA-COMP:10001"/>
        <dbReference type="ChEBI" id="CHEBI:15354"/>
        <dbReference type="ChEBI" id="CHEBI:15377"/>
        <dbReference type="ChEBI" id="CHEBI:15378"/>
        <dbReference type="ChEBI" id="CHEBI:15379"/>
        <dbReference type="ChEBI" id="CHEBI:15870"/>
        <dbReference type="ChEBI" id="CHEBI:33737"/>
        <dbReference type="ChEBI" id="CHEBI:33738"/>
        <dbReference type="EC" id="1.14.15.7"/>
    </reaction>
</comment>
<dbReference type="PANTHER" id="PTHR43756:SF5">
    <property type="entry name" value="CHOLINE MONOOXYGENASE, CHLOROPLASTIC"/>
    <property type="match status" value="1"/>
</dbReference>
<evidence type="ECO:0000256" key="1">
    <source>
        <dbReference type="ARBA" id="ARBA00001962"/>
    </source>
</evidence>
<dbReference type="InterPro" id="IPR036249">
    <property type="entry name" value="Thioredoxin-like_sf"/>
</dbReference>
<evidence type="ECO:0000256" key="4">
    <source>
        <dbReference type="ARBA" id="ARBA00004866"/>
    </source>
</evidence>
<evidence type="ECO:0000256" key="7">
    <source>
        <dbReference type="ARBA" id="ARBA00014931"/>
    </source>
</evidence>
<evidence type="ECO:0000313" key="15">
    <source>
        <dbReference type="RefSeq" id="XP_040971242.1"/>
    </source>
</evidence>
<comment type="similarity">
    <text evidence="5">Belongs to the choline monooxygenase family.</text>
</comment>
<dbReference type="InterPro" id="IPR015943">
    <property type="entry name" value="WD40/YVTN_repeat-like_dom_sf"/>
</dbReference>
<dbReference type="Proteomes" id="UP000818029">
    <property type="component" value="Chromosome A06"/>
</dbReference>
<dbReference type="InterPro" id="IPR001680">
    <property type="entry name" value="WD40_rpt"/>
</dbReference>
<dbReference type="PANTHER" id="PTHR43756">
    <property type="entry name" value="CHOLINE MONOOXYGENASE, CHLOROPLASTIC"/>
    <property type="match status" value="1"/>
</dbReference>
<dbReference type="Pfam" id="PF02798">
    <property type="entry name" value="GST_N"/>
    <property type="match status" value="1"/>
</dbReference>
<reference evidence="14" key="1">
    <citation type="journal article" date="2020" name="Nat. Genet.">
        <title>Genomic diversifications of five Gossypium allopolyploid species and their impact on cotton improvement.</title>
        <authorList>
            <person name="Chen Z.J."/>
            <person name="Sreedasyam A."/>
            <person name="Ando A."/>
            <person name="Song Q."/>
            <person name="De Santiago L.M."/>
            <person name="Hulse-Kemp A.M."/>
            <person name="Ding M."/>
            <person name="Ye W."/>
            <person name="Kirkbride R.C."/>
            <person name="Jenkins J."/>
            <person name="Plott C."/>
            <person name="Lovell J."/>
            <person name="Lin Y.M."/>
            <person name="Vaughn R."/>
            <person name="Liu B."/>
            <person name="Simpson S."/>
            <person name="Scheffler B.E."/>
            <person name="Wen L."/>
            <person name="Saski C.A."/>
            <person name="Grover C.E."/>
            <person name="Hu G."/>
            <person name="Conover J.L."/>
            <person name="Carlson J.W."/>
            <person name="Shu S."/>
            <person name="Boston L.B."/>
            <person name="Williams M."/>
            <person name="Peterson D.G."/>
            <person name="McGee K."/>
            <person name="Jones D.C."/>
            <person name="Wendel J.F."/>
            <person name="Stelly D.M."/>
            <person name="Grimwood J."/>
            <person name="Schmutz J."/>
        </authorList>
    </citation>
    <scope>NUCLEOTIDE SEQUENCE [LARGE SCALE GENOMIC DNA]</scope>
    <source>
        <strain evidence="14">cv. TM-1</strain>
    </source>
</reference>
<dbReference type="CDD" id="cd03058">
    <property type="entry name" value="GST_N_Tau"/>
    <property type="match status" value="1"/>
</dbReference>
<dbReference type="Gene3D" id="3.90.380.10">
    <property type="entry name" value="Naphthalene 1,2-dioxygenase Alpha Subunit, Chain A, domain 1"/>
    <property type="match status" value="1"/>
</dbReference>
<dbReference type="SUPFAM" id="SSF55961">
    <property type="entry name" value="Bet v1-like"/>
    <property type="match status" value="1"/>
</dbReference>
<comment type="pathway">
    <text evidence="4">Amine and polyamine biosynthesis; betaine biosynthesis via choline pathway; betaine aldehyde from choline (monooxygenase route): step 1/1.</text>
</comment>
<evidence type="ECO:0000259" key="13">
    <source>
        <dbReference type="PROSITE" id="PS50404"/>
    </source>
</evidence>
<dbReference type="PROSITE" id="PS50082">
    <property type="entry name" value="WD_REPEATS_2"/>
    <property type="match status" value="1"/>
</dbReference>
<evidence type="ECO:0000256" key="6">
    <source>
        <dbReference type="ARBA" id="ARBA00012763"/>
    </source>
</evidence>
<dbReference type="PROSITE" id="PS50404">
    <property type="entry name" value="GST_NTER"/>
    <property type="match status" value="1"/>
</dbReference>
<dbReference type="InterPro" id="IPR001663">
    <property type="entry name" value="Rng_hydr_dOase-A"/>
</dbReference>
<dbReference type="InterPro" id="IPR004045">
    <property type="entry name" value="Glutathione_S-Trfase_N"/>
</dbReference>
<dbReference type="InterPro" id="IPR019775">
    <property type="entry name" value="WD40_repeat_CS"/>
</dbReference>
<dbReference type="GeneID" id="107951084"/>
<protein>
    <recommendedName>
        <fullName evidence="7">Choline monooxygenase, chloroplastic</fullName>
        <ecNumber evidence="6">1.14.15.7</ecNumber>
    </recommendedName>
</protein>
<dbReference type="InterPro" id="IPR036322">
    <property type="entry name" value="WD40_repeat_dom_sf"/>
</dbReference>
<keyword evidence="14" id="KW-1185">Reference proteome</keyword>
<evidence type="ECO:0000256" key="10">
    <source>
        <dbReference type="ARBA" id="ARBA00034078"/>
    </source>
</evidence>
<evidence type="ECO:0000256" key="12">
    <source>
        <dbReference type="PROSITE-ProRule" id="PRU00221"/>
    </source>
</evidence>
<dbReference type="InterPro" id="IPR015879">
    <property type="entry name" value="Ring_hydroxy_dOase_asu_C_dom"/>
</dbReference>
<evidence type="ECO:0000256" key="11">
    <source>
        <dbReference type="ARBA" id="ARBA00049097"/>
    </source>
</evidence>
<feature type="domain" description="GST N-terminal" evidence="13">
    <location>
        <begin position="3"/>
        <end position="82"/>
    </location>
</feature>
<accession>A0ABM3BW22</accession>
<dbReference type="Gene3D" id="2.130.10.10">
    <property type="entry name" value="YVTN repeat-like/Quinoprotein amine dehydrogenase"/>
    <property type="match status" value="1"/>
</dbReference>
<comment type="cofactor">
    <cofactor evidence="10">
        <name>[2Fe-2S] cluster</name>
        <dbReference type="ChEBI" id="CHEBI:190135"/>
    </cofactor>
</comment>
<evidence type="ECO:0000256" key="9">
    <source>
        <dbReference type="ARBA" id="ARBA00022737"/>
    </source>
</evidence>
<dbReference type="SUPFAM" id="SSF50978">
    <property type="entry name" value="WD40 repeat-like"/>
    <property type="match status" value="1"/>
</dbReference>
<organism evidence="14 15">
    <name type="scientific">Gossypium hirsutum</name>
    <name type="common">Upland cotton</name>
    <name type="synonym">Gossypium mexicanum</name>
    <dbReference type="NCBI Taxonomy" id="3635"/>
    <lineage>
        <taxon>Eukaryota</taxon>
        <taxon>Viridiplantae</taxon>
        <taxon>Streptophyta</taxon>
        <taxon>Embryophyta</taxon>
        <taxon>Tracheophyta</taxon>
        <taxon>Spermatophyta</taxon>
        <taxon>Magnoliopsida</taxon>
        <taxon>eudicotyledons</taxon>
        <taxon>Gunneridae</taxon>
        <taxon>Pentapetalae</taxon>
        <taxon>rosids</taxon>
        <taxon>malvids</taxon>
        <taxon>Malvales</taxon>
        <taxon>Malvaceae</taxon>
        <taxon>Malvoideae</taxon>
        <taxon>Gossypium</taxon>
    </lineage>
</organism>
<dbReference type="Gene3D" id="1.20.1050.10">
    <property type="match status" value="1"/>
</dbReference>
<keyword evidence="9" id="KW-0677">Repeat</keyword>
<dbReference type="EC" id="1.14.15.7" evidence="6"/>
<dbReference type="SMART" id="SM00320">
    <property type="entry name" value="WD40"/>
    <property type="match status" value="1"/>
</dbReference>
<dbReference type="PROSITE" id="PS00678">
    <property type="entry name" value="WD_REPEATS_1"/>
    <property type="match status" value="1"/>
</dbReference>
<evidence type="ECO:0000256" key="3">
    <source>
        <dbReference type="ARBA" id="ARBA00004470"/>
    </source>
</evidence>
<dbReference type="Gene3D" id="3.40.30.10">
    <property type="entry name" value="Glutaredoxin"/>
    <property type="match status" value="1"/>
</dbReference>
<dbReference type="InterPro" id="IPR040079">
    <property type="entry name" value="Glutathione_S-Trfase"/>
</dbReference>